<dbReference type="EMBL" id="JAPFFF010000004">
    <property type="protein sequence ID" value="KAK8891724.1"/>
    <property type="molecule type" value="Genomic_DNA"/>
</dbReference>
<evidence type="ECO:0000313" key="1">
    <source>
        <dbReference type="EMBL" id="KAK8891724.1"/>
    </source>
</evidence>
<dbReference type="Proteomes" id="UP001470230">
    <property type="component" value="Unassembled WGS sequence"/>
</dbReference>
<protein>
    <recommendedName>
        <fullName evidence="3">Ankyrin repeat protein</fullName>
    </recommendedName>
</protein>
<dbReference type="SUPFAM" id="SSF48403">
    <property type="entry name" value="Ankyrin repeat"/>
    <property type="match status" value="1"/>
</dbReference>
<dbReference type="InterPro" id="IPR036770">
    <property type="entry name" value="Ankyrin_rpt-contain_sf"/>
</dbReference>
<gene>
    <name evidence="1" type="ORF">M9Y10_028944</name>
</gene>
<accession>A0ABR2KKT6</accession>
<sequence>MIMLNDIYDSISINDFGINGFTPLAHAEYQNRFEFFVYLLSIDEVDYTIKCFDNKSIFFFAVAYDFPQYIDYIIKNKLYAPSDHYLFSIYQPWKVLMHYKEIEEQQKPKEIPIEYHETVDEDFEKDYMIRKRFYEAKFKKMKGKKHYSLKTNERMEVFNYSINKRKKKIVKNNKRHQNFYSIRTSIKEQNQ</sequence>
<comment type="caution">
    <text evidence="1">The sequence shown here is derived from an EMBL/GenBank/DDBJ whole genome shotgun (WGS) entry which is preliminary data.</text>
</comment>
<proteinExistence type="predicted"/>
<organism evidence="1 2">
    <name type="scientific">Tritrichomonas musculus</name>
    <dbReference type="NCBI Taxonomy" id="1915356"/>
    <lineage>
        <taxon>Eukaryota</taxon>
        <taxon>Metamonada</taxon>
        <taxon>Parabasalia</taxon>
        <taxon>Tritrichomonadida</taxon>
        <taxon>Tritrichomonadidae</taxon>
        <taxon>Tritrichomonas</taxon>
    </lineage>
</organism>
<keyword evidence="2" id="KW-1185">Reference proteome</keyword>
<name>A0ABR2KKT6_9EUKA</name>
<reference evidence="1 2" key="1">
    <citation type="submission" date="2024-04" db="EMBL/GenBank/DDBJ databases">
        <title>Tritrichomonas musculus Genome.</title>
        <authorList>
            <person name="Alves-Ferreira E."/>
            <person name="Grigg M."/>
            <person name="Lorenzi H."/>
            <person name="Galac M."/>
        </authorList>
    </citation>
    <scope>NUCLEOTIDE SEQUENCE [LARGE SCALE GENOMIC DNA]</scope>
    <source>
        <strain evidence="1 2">EAF2021</strain>
    </source>
</reference>
<evidence type="ECO:0000313" key="2">
    <source>
        <dbReference type="Proteomes" id="UP001470230"/>
    </source>
</evidence>
<evidence type="ECO:0008006" key="3">
    <source>
        <dbReference type="Google" id="ProtNLM"/>
    </source>
</evidence>